<dbReference type="GO" id="GO:0000026">
    <property type="term" value="F:alpha-1,2-mannosyltransferase activity"/>
    <property type="evidence" value="ECO:0007669"/>
    <property type="project" value="TreeGrafter"/>
</dbReference>
<dbReference type="InterPro" id="IPR029044">
    <property type="entry name" value="Nucleotide-diphossugar_trans"/>
</dbReference>
<dbReference type="OMA" id="YCDIHYD"/>
<dbReference type="InterPro" id="IPR002685">
    <property type="entry name" value="Glyco_trans_15"/>
</dbReference>
<dbReference type="HOGENOM" id="CLU_024327_4_1_1"/>
<comment type="caution">
    <text evidence="4">The sequence shown here is derived from an EMBL/GenBank/DDBJ whole genome shotgun (WGS) entry which is preliminary data.</text>
</comment>
<dbReference type="GO" id="GO:0006487">
    <property type="term" value="P:protein N-linked glycosylation"/>
    <property type="evidence" value="ECO:0007669"/>
    <property type="project" value="TreeGrafter"/>
</dbReference>
<dbReference type="STRING" id="764103.G7DX31"/>
<keyword evidence="5" id="KW-1185">Reference proteome</keyword>
<dbReference type="PANTHER" id="PTHR31121">
    <property type="entry name" value="ALPHA-1,2 MANNOSYLTRANSFERASE KTR1"/>
    <property type="match status" value="1"/>
</dbReference>
<proteinExistence type="inferred from homology"/>
<evidence type="ECO:0000256" key="2">
    <source>
        <dbReference type="ARBA" id="ARBA00022679"/>
    </source>
</evidence>
<evidence type="ECO:0008006" key="6">
    <source>
        <dbReference type="Google" id="ProtNLM"/>
    </source>
</evidence>
<evidence type="ECO:0000256" key="1">
    <source>
        <dbReference type="ARBA" id="ARBA00007677"/>
    </source>
</evidence>
<feature type="active site" description="Nucleophile" evidence="3">
    <location>
        <position position="285"/>
    </location>
</feature>
<dbReference type="Pfam" id="PF01793">
    <property type="entry name" value="Glyco_transf_15"/>
    <property type="match status" value="1"/>
</dbReference>
<dbReference type="eggNOG" id="KOG4472">
    <property type="taxonomic scope" value="Eukaryota"/>
</dbReference>
<dbReference type="Proteomes" id="UP000009131">
    <property type="component" value="Unassembled WGS sequence"/>
</dbReference>
<dbReference type="InParanoid" id="G7DX31"/>
<dbReference type="GO" id="GO:0016020">
    <property type="term" value="C:membrane"/>
    <property type="evidence" value="ECO:0007669"/>
    <property type="project" value="InterPro"/>
</dbReference>
<keyword evidence="2" id="KW-0808">Transferase</keyword>
<evidence type="ECO:0000313" key="5">
    <source>
        <dbReference type="Proteomes" id="UP000009131"/>
    </source>
</evidence>
<dbReference type="RefSeq" id="XP_014566639.1">
    <property type="nucleotide sequence ID" value="XM_014711153.1"/>
</dbReference>
<accession>G7DX31</accession>
<protein>
    <recommendedName>
        <fullName evidence="6">Glycosyltransferase family 15 protein</fullName>
    </recommendedName>
</protein>
<reference evidence="4 5" key="1">
    <citation type="journal article" date="2011" name="J. Gen. Appl. Microbiol.">
        <title>Draft genome sequencing of the enigmatic basidiomycete Mixia osmundae.</title>
        <authorList>
            <person name="Nishida H."/>
            <person name="Nagatsuka Y."/>
            <person name="Sugiyama J."/>
        </authorList>
    </citation>
    <scope>NUCLEOTIDE SEQUENCE [LARGE SCALE GENOMIC DNA]</scope>
    <source>
        <strain evidence="5">CBS 9802 / IAM 14324 / JCM 22182 / KY 12970</strain>
    </source>
</reference>
<reference evidence="4 5" key="2">
    <citation type="journal article" date="2012" name="Open Biol.">
        <title>Characteristics of nucleosomes and linker DNA regions on the genome of the basidiomycete Mixia osmundae revealed by mono- and dinucleosome mapping.</title>
        <authorList>
            <person name="Nishida H."/>
            <person name="Kondo S."/>
            <person name="Matsumoto T."/>
            <person name="Suzuki Y."/>
            <person name="Yoshikawa H."/>
            <person name="Taylor T.D."/>
            <person name="Sugiyama J."/>
        </authorList>
    </citation>
    <scope>NUCLEOTIDE SEQUENCE [LARGE SCALE GENOMIC DNA]</scope>
    <source>
        <strain evidence="5">CBS 9802 / IAM 14324 / JCM 22182 / KY 12970</strain>
    </source>
</reference>
<comment type="similarity">
    <text evidence="1">Belongs to the glycosyltransferase 15 family.</text>
</comment>
<dbReference type="AlphaFoldDB" id="G7DX31"/>
<dbReference type="SUPFAM" id="SSF53448">
    <property type="entry name" value="Nucleotide-diphospho-sugar transferases"/>
    <property type="match status" value="1"/>
</dbReference>
<dbReference type="FunFam" id="3.90.550.10:FF:000051">
    <property type="entry name" value="Alpha-1,2-mannosyltransferase (Ktr4)"/>
    <property type="match status" value="1"/>
</dbReference>
<dbReference type="Gene3D" id="3.90.550.10">
    <property type="entry name" value="Spore Coat Polysaccharide Biosynthesis Protein SpsA, Chain A"/>
    <property type="match status" value="1"/>
</dbReference>
<evidence type="ECO:0000256" key="3">
    <source>
        <dbReference type="PIRSR" id="PIRSR018153-1"/>
    </source>
</evidence>
<organism evidence="4 5">
    <name type="scientific">Mixia osmundae (strain CBS 9802 / IAM 14324 / JCM 22182 / KY 12970)</name>
    <dbReference type="NCBI Taxonomy" id="764103"/>
    <lineage>
        <taxon>Eukaryota</taxon>
        <taxon>Fungi</taxon>
        <taxon>Dikarya</taxon>
        <taxon>Basidiomycota</taxon>
        <taxon>Pucciniomycotina</taxon>
        <taxon>Mixiomycetes</taxon>
        <taxon>Mixiales</taxon>
        <taxon>Mixiaceae</taxon>
        <taxon>Mixia</taxon>
    </lineage>
</organism>
<dbReference type="GO" id="GO:0005794">
    <property type="term" value="C:Golgi apparatus"/>
    <property type="evidence" value="ECO:0007669"/>
    <property type="project" value="TreeGrafter"/>
</dbReference>
<dbReference type="PANTHER" id="PTHR31121:SF6">
    <property type="entry name" value="ALPHA-1,2 MANNOSYLTRANSFERASE KTR1"/>
    <property type="match status" value="1"/>
</dbReference>
<dbReference type="GO" id="GO:0000032">
    <property type="term" value="P:cell wall mannoprotein biosynthetic process"/>
    <property type="evidence" value="ECO:0007669"/>
    <property type="project" value="TreeGrafter"/>
</dbReference>
<dbReference type="PIRSF" id="PIRSF018153">
    <property type="entry name" value="Glyco_trans_15"/>
    <property type="match status" value="1"/>
</dbReference>
<dbReference type="OrthoDB" id="439943at2759"/>
<sequence length="395" mass="46116">MSAALLSKLKWTPVGLFGIAVIHYLASIHPAYDATTQLASKLKPASWSPSSTAGLELDAWSSRVKGSRPAANTTVRANAAFVMLTRNGDLWDMLRSIRSMEDRFNSRYNYPYVFLNEVPFDDQFIKHTTALCSGKTYYGLVSNDDWKVPDSIDRDRAAQVRYQMQQDGVIYGGSESYRQMCRFESGYFFRQPLLDQFDYYWRIDPNVKFFCDLDYDPFMFMQQHNKTYGFTISLYEYKETIKTLWDTTKDFMKAHPEHIARNNMIDWLQKDDGTYNLCHFWSNFEIGKLDFFRSQAYLDYFNYLDQAGGFYYERWGDAPVHSIAVSLMQEKNQLHFFSDIGYRHEPFQHCPNGRETDPARCDCNPNSSDNFEWHGYSCTALYHKLQGTGKTIDNH</sequence>
<dbReference type="FunCoup" id="G7DX31">
    <property type="interactions" value="106"/>
</dbReference>
<dbReference type="EMBL" id="BABT02000054">
    <property type="protein sequence ID" value="GAA95128.1"/>
    <property type="molecule type" value="Genomic_DNA"/>
</dbReference>
<evidence type="ECO:0000313" key="4">
    <source>
        <dbReference type="EMBL" id="GAA95128.1"/>
    </source>
</evidence>
<name>G7DX31_MIXOS</name>
<gene>
    <name evidence="4" type="primary">Mo01783</name>
    <name evidence="4" type="ORF">E5Q_01783</name>
</gene>